<comment type="cofactor">
    <cofactor evidence="2">
        <name>a divalent metal cation</name>
        <dbReference type="ChEBI" id="CHEBI:60240"/>
    </cofactor>
</comment>
<dbReference type="GO" id="GO:0016787">
    <property type="term" value="F:hydrolase activity"/>
    <property type="evidence" value="ECO:0007669"/>
    <property type="project" value="UniProtKB-UniRule"/>
</dbReference>
<dbReference type="NCBIfam" id="TIGR00040">
    <property type="entry name" value="yfcE"/>
    <property type="match status" value="1"/>
</dbReference>
<dbReference type="InterPro" id="IPR024654">
    <property type="entry name" value="Calcineurin-like_PHP_lpxH"/>
</dbReference>
<keyword evidence="2" id="KW-0479">Metal-binding</keyword>
<dbReference type="PANTHER" id="PTHR11124">
    <property type="entry name" value="VACUOLAR SORTING PROTEIN VPS29"/>
    <property type="match status" value="1"/>
</dbReference>
<dbReference type="Gene3D" id="3.60.21.10">
    <property type="match status" value="1"/>
</dbReference>
<dbReference type="EC" id="3.1.4.-" evidence="2"/>
<dbReference type="InterPro" id="IPR029052">
    <property type="entry name" value="Metallo-depent_PP-like"/>
</dbReference>
<reference evidence="4" key="1">
    <citation type="journal article" date="2020" name="mSystems">
        <title>Genome- and Community-Level Interaction Insights into Carbon Utilization and Element Cycling Functions of Hydrothermarchaeota in Hydrothermal Sediment.</title>
        <authorList>
            <person name="Zhou Z."/>
            <person name="Liu Y."/>
            <person name="Xu W."/>
            <person name="Pan J."/>
            <person name="Luo Z.H."/>
            <person name="Li M."/>
        </authorList>
    </citation>
    <scope>NUCLEOTIDE SEQUENCE [LARGE SCALE GENOMIC DNA]</scope>
    <source>
        <strain evidence="4">SpSt-102</strain>
    </source>
</reference>
<proteinExistence type="inferred from homology"/>
<dbReference type="EMBL" id="DRUZ01000100">
    <property type="protein sequence ID" value="HHS02566.1"/>
    <property type="molecule type" value="Genomic_DNA"/>
</dbReference>
<dbReference type="AlphaFoldDB" id="A0A7C5V2C8"/>
<gene>
    <name evidence="4" type="ORF">ENL71_08825</name>
</gene>
<evidence type="ECO:0000259" key="3">
    <source>
        <dbReference type="Pfam" id="PF12850"/>
    </source>
</evidence>
<dbReference type="Pfam" id="PF12850">
    <property type="entry name" value="Metallophos_2"/>
    <property type="match status" value="1"/>
</dbReference>
<accession>A0A7C5V2C8</accession>
<dbReference type="InterPro" id="IPR041802">
    <property type="entry name" value="MPP_YfcE"/>
</dbReference>
<comment type="similarity">
    <text evidence="1 2">Belongs to the metallophosphoesterase superfamily. YfcE family.</text>
</comment>
<dbReference type="GO" id="GO:0046872">
    <property type="term" value="F:metal ion binding"/>
    <property type="evidence" value="ECO:0007669"/>
    <property type="project" value="UniProtKB-KW"/>
</dbReference>
<dbReference type="SUPFAM" id="SSF56300">
    <property type="entry name" value="Metallo-dependent phosphatases"/>
    <property type="match status" value="1"/>
</dbReference>
<evidence type="ECO:0000256" key="2">
    <source>
        <dbReference type="RuleBase" id="RU362039"/>
    </source>
</evidence>
<protein>
    <recommendedName>
        <fullName evidence="2">Phosphoesterase</fullName>
        <ecNumber evidence="2">3.1.4.-</ecNumber>
    </recommendedName>
</protein>
<name>A0A7C5V2C8_9FIRM</name>
<evidence type="ECO:0000256" key="1">
    <source>
        <dbReference type="ARBA" id="ARBA00008950"/>
    </source>
</evidence>
<comment type="caution">
    <text evidence="4">The sequence shown here is derived from an EMBL/GenBank/DDBJ whole genome shotgun (WGS) entry which is preliminary data.</text>
</comment>
<dbReference type="CDD" id="cd00841">
    <property type="entry name" value="MPP_YfcE"/>
    <property type="match status" value="1"/>
</dbReference>
<sequence length="158" mass="17945">MKILVISDTHGIVYDAQNIIKKYEKSVEMCIHLGDLVKDAVYLQSRFPNLKFEIVRGNNDFTKDFPSEKIIEFGGKKILITHGHMYSVKSTYDLIVNHAKAFRVDACFFGHTHQQEEFYSDGILFLNPGSLAFSRDGSRSFAIAEVTPYGVVAYLEKV</sequence>
<evidence type="ECO:0000313" key="4">
    <source>
        <dbReference type="EMBL" id="HHS02566.1"/>
    </source>
</evidence>
<dbReference type="InterPro" id="IPR000979">
    <property type="entry name" value="Phosphodiesterase_MJ0936/Vps29"/>
</dbReference>
<feature type="domain" description="Calcineurin-like phosphoesterase" evidence="3">
    <location>
        <begin position="1"/>
        <end position="146"/>
    </location>
</feature>
<organism evidence="4">
    <name type="scientific">Caldicellulosiruptor owensensis</name>
    <dbReference type="NCBI Taxonomy" id="55205"/>
    <lineage>
        <taxon>Bacteria</taxon>
        <taxon>Bacillati</taxon>
        <taxon>Bacillota</taxon>
        <taxon>Bacillota incertae sedis</taxon>
        <taxon>Caldicellulosiruptorales</taxon>
        <taxon>Caldicellulosiruptoraceae</taxon>
        <taxon>Caldicellulosiruptor</taxon>
    </lineage>
</organism>